<keyword evidence="2" id="KW-1185">Reference proteome</keyword>
<protein>
    <submittedName>
        <fullName evidence="1">Uncharacterized protein</fullName>
    </submittedName>
</protein>
<accession>A0A4D6KTZ8</accession>
<proteinExistence type="predicted"/>
<organism evidence="1 2">
    <name type="scientific">Vigna unguiculata</name>
    <name type="common">Cowpea</name>
    <dbReference type="NCBI Taxonomy" id="3917"/>
    <lineage>
        <taxon>Eukaryota</taxon>
        <taxon>Viridiplantae</taxon>
        <taxon>Streptophyta</taxon>
        <taxon>Embryophyta</taxon>
        <taxon>Tracheophyta</taxon>
        <taxon>Spermatophyta</taxon>
        <taxon>Magnoliopsida</taxon>
        <taxon>eudicotyledons</taxon>
        <taxon>Gunneridae</taxon>
        <taxon>Pentapetalae</taxon>
        <taxon>rosids</taxon>
        <taxon>fabids</taxon>
        <taxon>Fabales</taxon>
        <taxon>Fabaceae</taxon>
        <taxon>Papilionoideae</taxon>
        <taxon>50 kb inversion clade</taxon>
        <taxon>NPAAA clade</taxon>
        <taxon>indigoferoid/millettioid clade</taxon>
        <taxon>Phaseoleae</taxon>
        <taxon>Vigna</taxon>
    </lineage>
</organism>
<dbReference type="EMBL" id="CP039345">
    <property type="protein sequence ID" value="QCD79307.1"/>
    <property type="molecule type" value="Genomic_DNA"/>
</dbReference>
<evidence type="ECO:0000313" key="2">
    <source>
        <dbReference type="Proteomes" id="UP000501690"/>
    </source>
</evidence>
<dbReference type="AlphaFoldDB" id="A0A4D6KTZ8"/>
<name>A0A4D6KTZ8_VIGUN</name>
<gene>
    <name evidence="1" type="ORF">DEO72_LG1g2946</name>
</gene>
<dbReference type="Proteomes" id="UP000501690">
    <property type="component" value="Linkage Group LG1"/>
</dbReference>
<sequence>MGRGGWKSQNQKFRVSKIRNLGYKSGERLPERKLRTNLSSRWSWWSESSANRSPMVALRSPYTALFSHCCQRRGGCNGGGEAGMASDDVVASGDVDGGEASMCMAREEGREEESLS</sequence>
<reference evidence="1 2" key="1">
    <citation type="submission" date="2019-04" db="EMBL/GenBank/DDBJ databases">
        <title>An improved genome assembly and genetic linkage map for asparagus bean, Vigna unguiculata ssp. sesquipedialis.</title>
        <authorList>
            <person name="Xia Q."/>
            <person name="Zhang R."/>
            <person name="Dong Y."/>
        </authorList>
    </citation>
    <scope>NUCLEOTIDE SEQUENCE [LARGE SCALE GENOMIC DNA]</scope>
    <source>
        <tissue evidence="1">Leaf</tissue>
    </source>
</reference>
<evidence type="ECO:0000313" key="1">
    <source>
        <dbReference type="EMBL" id="QCD79307.1"/>
    </source>
</evidence>